<dbReference type="EMBL" id="MOBU01000009">
    <property type="protein sequence ID" value="RON68046.1"/>
    <property type="molecule type" value="Genomic_DNA"/>
</dbReference>
<reference evidence="1 2" key="1">
    <citation type="submission" date="2016-10" db="EMBL/GenBank/DDBJ databases">
        <title>Comparative genome analysis of multiple Pseudomonas spp. focuses on biocontrol and plant growth promoting traits.</title>
        <authorList>
            <person name="Tao X.-Y."/>
            <person name="Taylor C.G."/>
        </authorList>
    </citation>
    <scope>NUCLEOTIDE SEQUENCE [LARGE SCALE GENOMIC DNA]</scope>
    <source>
        <strain evidence="1 2">24D3</strain>
    </source>
</reference>
<gene>
    <name evidence="1" type="ORF">BK671_13975</name>
</gene>
<evidence type="ECO:0000313" key="2">
    <source>
        <dbReference type="Proteomes" id="UP000285757"/>
    </source>
</evidence>
<accession>A0A423LIC8</accession>
<proteinExistence type="predicted"/>
<protein>
    <submittedName>
        <fullName evidence="1">Uncharacterized protein</fullName>
    </submittedName>
</protein>
<organism evidence="1 2">
    <name type="scientific">Pseudomonas fluorescens</name>
    <dbReference type="NCBI Taxonomy" id="294"/>
    <lineage>
        <taxon>Bacteria</taxon>
        <taxon>Pseudomonadati</taxon>
        <taxon>Pseudomonadota</taxon>
        <taxon>Gammaproteobacteria</taxon>
        <taxon>Pseudomonadales</taxon>
        <taxon>Pseudomonadaceae</taxon>
        <taxon>Pseudomonas</taxon>
    </lineage>
</organism>
<name>A0A423LIC8_PSEFL</name>
<comment type="caution">
    <text evidence="1">The sequence shown here is derived from an EMBL/GenBank/DDBJ whole genome shotgun (WGS) entry which is preliminary data.</text>
</comment>
<dbReference type="AlphaFoldDB" id="A0A423LIC8"/>
<sequence length="245" mass="27913">MKSFLTSNKIYFETCVSVLLAIMAILVSINANSIAKAQLSLANDAQKIATLPYLPNIKAQFKFISSEGGIRKEKLEVTNSGDAMYELRAVPIAFLELRELQVVPMDEAYKRSDHLNKSTIPLEGYFPNVTWVDGSDKDFVLYQDIENTDLLEDRLNAFSKKYSSEEKHVVGSIKKYLRVSYKDRFKALHTDYFEFDPMGEGVLLDGSEGEVVFKSYNEYSQQKIKLDYKISTPEDIGNLWVKLKS</sequence>
<evidence type="ECO:0000313" key="1">
    <source>
        <dbReference type="EMBL" id="RON68046.1"/>
    </source>
</evidence>
<dbReference type="Proteomes" id="UP000285757">
    <property type="component" value="Unassembled WGS sequence"/>
</dbReference>
<dbReference type="RefSeq" id="WP_123532708.1">
    <property type="nucleotide sequence ID" value="NZ_MOBU01000009.1"/>
</dbReference>